<dbReference type="RefSeq" id="WP_131154793.1">
    <property type="nucleotide sequence ID" value="NZ_CP036402.1"/>
</dbReference>
<evidence type="ECO:0000313" key="2">
    <source>
        <dbReference type="Proteomes" id="UP000291469"/>
    </source>
</evidence>
<dbReference type="CDD" id="cd15482">
    <property type="entry name" value="Sialidase_non-viral"/>
    <property type="match status" value="1"/>
</dbReference>
<keyword evidence="2" id="KW-1185">Reference proteome</keyword>
<sequence length="350" mass="37474">MVTLAVGTEKGGYLVDGAPDRGWELAGPLFPGWKVTAWTSHDGQTIAALASNWFGASIHRAPRSRHADPEAWQQAPGVPTYEQDAEGAPRLQEIWTLTHWGDSIVAGVEDAGLFTSEDGGVTWQGVESFNMLPDRANWFPGLGGLAAHRVLVADGRAWVGVSAVGVFRSDDDGATFRRVDEGVAPVIPESEEEGTPAGWCVHGLAHDPRDPARIWRQDHSGVYRTADGGDTWERIERGLPAAFGFPMWRDDASGRLFVVPLEADENRVPVDGRFGAWCSDDDGDSWRPAGTGWPGHPTYTAVLRGALTGDGDGGVFCGTTSGAVWASDDAGERWSPVPVTLPRVLSVAVV</sequence>
<organism evidence="1 2">
    <name type="scientific">Egibacter rhizosphaerae</name>
    <dbReference type="NCBI Taxonomy" id="1670831"/>
    <lineage>
        <taxon>Bacteria</taxon>
        <taxon>Bacillati</taxon>
        <taxon>Actinomycetota</taxon>
        <taxon>Nitriliruptoria</taxon>
        <taxon>Egibacterales</taxon>
        <taxon>Egibacteraceae</taxon>
        <taxon>Egibacter</taxon>
    </lineage>
</organism>
<proteinExistence type="predicted"/>
<dbReference type="InterPro" id="IPR015943">
    <property type="entry name" value="WD40/YVTN_repeat-like_dom_sf"/>
</dbReference>
<dbReference type="PANTHER" id="PTHR43739">
    <property type="entry name" value="XYLOGLUCANASE (EUROFUNG)"/>
    <property type="match status" value="1"/>
</dbReference>
<gene>
    <name evidence="1" type="ORF">ER308_09670</name>
</gene>
<dbReference type="GO" id="GO:0010411">
    <property type="term" value="P:xyloglucan metabolic process"/>
    <property type="evidence" value="ECO:0007669"/>
    <property type="project" value="TreeGrafter"/>
</dbReference>
<dbReference type="Proteomes" id="UP000291469">
    <property type="component" value="Chromosome"/>
</dbReference>
<dbReference type="InterPro" id="IPR052025">
    <property type="entry name" value="Xyloglucanase_GH74"/>
</dbReference>
<dbReference type="SUPFAM" id="SSF110296">
    <property type="entry name" value="Oligoxyloglucan reducing end-specific cellobiohydrolase"/>
    <property type="match status" value="1"/>
</dbReference>
<dbReference type="KEGG" id="erz:ER308_09670"/>
<evidence type="ECO:0000313" key="1">
    <source>
        <dbReference type="EMBL" id="QBI19796.1"/>
    </source>
</evidence>
<evidence type="ECO:0008006" key="3">
    <source>
        <dbReference type="Google" id="ProtNLM"/>
    </source>
</evidence>
<dbReference type="OrthoDB" id="9764804at2"/>
<dbReference type="Gene3D" id="2.130.10.10">
    <property type="entry name" value="YVTN repeat-like/Quinoprotein amine dehydrogenase"/>
    <property type="match status" value="1"/>
</dbReference>
<accession>A0A411YF25</accession>
<dbReference type="AlphaFoldDB" id="A0A411YF25"/>
<name>A0A411YF25_9ACTN</name>
<dbReference type="EMBL" id="CP036402">
    <property type="protein sequence ID" value="QBI19796.1"/>
    <property type="molecule type" value="Genomic_DNA"/>
</dbReference>
<dbReference type="PANTHER" id="PTHR43739:SF5">
    <property type="entry name" value="EXO-ALPHA-SIALIDASE"/>
    <property type="match status" value="1"/>
</dbReference>
<reference evidence="1 2" key="1">
    <citation type="submission" date="2019-01" db="EMBL/GenBank/DDBJ databases">
        <title>Egibacter rhizosphaerae EGI 80759T.</title>
        <authorList>
            <person name="Chen D.-D."/>
            <person name="Tian Y."/>
            <person name="Jiao J.-Y."/>
            <person name="Zhang X.-T."/>
            <person name="Zhang Y.-G."/>
            <person name="Zhang Y."/>
            <person name="Xiao M."/>
            <person name="Shu W.-S."/>
            <person name="Li W.-J."/>
        </authorList>
    </citation>
    <scope>NUCLEOTIDE SEQUENCE [LARGE SCALE GENOMIC DNA]</scope>
    <source>
        <strain evidence="1 2">EGI 80759</strain>
    </source>
</reference>
<protein>
    <recommendedName>
        <fullName evidence="3">Exo-alpha-sialidase</fullName>
    </recommendedName>
</protein>